<evidence type="ECO:0000256" key="9">
    <source>
        <dbReference type="ARBA" id="ARBA00023033"/>
    </source>
</evidence>
<reference evidence="13" key="2">
    <citation type="submission" date="2012-05" db="EMBL/GenBank/DDBJ databases">
        <title>Annotation of the Genome Sequence of Fusarium oxysporum HDV247.</title>
        <authorList>
            <consortium name="The Broad Institute Genomics Platform"/>
            <person name="Ma L.-J."/>
            <person name="Corby-Kistler H."/>
            <person name="Broz K."/>
            <person name="Gale L.R."/>
            <person name="Jonkers W."/>
            <person name="O'Donnell K."/>
            <person name="Ploetz R."/>
            <person name="Steinberg C."/>
            <person name="Schwartz D.C."/>
            <person name="VanEtten H."/>
            <person name="Zhou S."/>
            <person name="Young S.K."/>
            <person name="Zeng Q."/>
            <person name="Gargeya S."/>
            <person name="Fitzgerald M."/>
            <person name="Abouelleil A."/>
            <person name="Alvarado L."/>
            <person name="Chapman S.B."/>
            <person name="Gainer-Dewar J."/>
            <person name="Goldberg J."/>
            <person name="Griggs A."/>
            <person name="Gujja S."/>
            <person name="Hansen M."/>
            <person name="Howarth C."/>
            <person name="Imamovic A."/>
            <person name="Ireland A."/>
            <person name="Larimer J."/>
            <person name="McCowan C."/>
            <person name="Murphy C."/>
            <person name="Pearson M."/>
            <person name="Poon T.W."/>
            <person name="Priest M."/>
            <person name="Roberts A."/>
            <person name="Saif S."/>
            <person name="Shea T."/>
            <person name="Sykes S."/>
            <person name="Wortman J."/>
            <person name="Nusbaum C."/>
            <person name="Birren B."/>
        </authorList>
    </citation>
    <scope>NUCLEOTIDE SEQUENCE</scope>
    <source>
        <strain evidence="13">HDV247</strain>
    </source>
</reference>
<comment type="similarity">
    <text evidence="3">Belongs to the paxM FAD-dependent monooxygenase family.</text>
</comment>
<evidence type="ECO:0000256" key="8">
    <source>
        <dbReference type="ARBA" id="ARBA00023002"/>
    </source>
</evidence>
<keyword evidence="4" id="KW-0285">Flavoprotein</keyword>
<feature type="transmembrane region" description="Helical" evidence="11">
    <location>
        <begin position="521"/>
        <end position="539"/>
    </location>
</feature>
<evidence type="ECO:0000256" key="5">
    <source>
        <dbReference type="ARBA" id="ARBA00022692"/>
    </source>
</evidence>
<keyword evidence="7 11" id="KW-1133">Transmembrane helix</keyword>
<keyword evidence="6" id="KW-0274">FAD</keyword>
<accession>W9NZE5</accession>
<gene>
    <name evidence="13" type="ORF">FOVG_15722</name>
</gene>
<name>W9NZE5_FUSOX</name>
<dbReference type="GO" id="GO:0016020">
    <property type="term" value="C:membrane"/>
    <property type="evidence" value="ECO:0007669"/>
    <property type="project" value="UniProtKB-SubCell"/>
</dbReference>
<evidence type="ECO:0000256" key="3">
    <source>
        <dbReference type="ARBA" id="ARBA00007992"/>
    </source>
</evidence>
<evidence type="ECO:0000313" key="13">
    <source>
        <dbReference type="EMBL" id="EXA33120.1"/>
    </source>
</evidence>
<keyword evidence="8" id="KW-0560">Oxidoreductase</keyword>
<evidence type="ECO:0000256" key="2">
    <source>
        <dbReference type="ARBA" id="ARBA00004370"/>
    </source>
</evidence>
<dbReference type="HOGENOM" id="CLU_009665_12_2_1"/>
<evidence type="ECO:0000259" key="12">
    <source>
        <dbReference type="Pfam" id="PF01494"/>
    </source>
</evidence>
<evidence type="ECO:0000256" key="4">
    <source>
        <dbReference type="ARBA" id="ARBA00022630"/>
    </source>
</evidence>
<evidence type="ECO:0000256" key="6">
    <source>
        <dbReference type="ARBA" id="ARBA00022827"/>
    </source>
</evidence>
<keyword evidence="9" id="KW-0503">Monooxygenase</keyword>
<dbReference type="AlphaFoldDB" id="W9NZE5"/>
<dbReference type="PRINTS" id="PR00420">
    <property type="entry name" value="RNGMNOXGNASE"/>
</dbReference>
<keyword evidence="10 11" id="KW-0472">Membrane</keyword>
<evidence type="ECO:0000256" key="1">
    <source>
        <dbReference type="ARBA" id="ARBA00001974"/>
    </source>
</evidence>
<dbReference type="InterPro" id="IPR002938">
    <property type="entry name" value="FAD-bd"/>
</dbReference>
<feature type="domain" description="FAD-binding" evidence="12">
    <location>
        <begin position="79"/>
        <end position="417"/>
    </location>
</feature>
<dbReference type="EMBL" id="JH650988">
    <property type="protein sequence ID" value="EXA33120.1"/>
    <property type="molecule type" value="Genomic_DNA"/>
</dbReference>
<dbReference type="PANTHER" id="PTHR47356:SF2">
    <property type="entry name" value="FAD-BINDING DOMAIN-CONTAINING PROTEIN-RELATED"/>
    <property type="match status" value="1"/>
</dbReference>
<evidence type="ECO:0000256" key="11">
    <source>
        <dbReference type="SAM" id="Phobius"/>
    </source>
</evidence>
<sequence>MSSAPGDPAPGSVDAKAHIAGRVNISKHGDDYSDRRYLPVCLDPSSEVPNGVLRRFSSSTYHNNNPIQTSSRIANMGFKVIIVGGSVSGLSLANMLEKFNIEYILLEAHSKIAPQLGASMGLLPGGLRILDQLGCYDRVREIVGDCCYYQPSLRLFNGKILDKEKPKTFSEQLEYRTGYPQIFIDRQMLLQILFDNIQSKDRVMTRKRVVRVETAENHVRVHTQDGCAYTGDIVVGADGVHSAVRKEMWRNGVESDPGSFRPDEDKALAADSKCIFGISQRPKSLPASALQINAFFDRRNYMMLSAPGDRLYWFMFQDMDRTTGSDIPRFTTEDEVNLAKKHFEDQVTASTTFGDVYENRLQTALVSLEEHVFSRWYFRRIITIGDAAHKVHPNTAQGGNGAIETSAVLLNTLLRRLDDTSELSERDIEDVFSKVQTNRFARAANALEQGRHTSSISTRDTFSSRIFVHYLLPWFGDRIIMWLAVKHAETGPVIERLPVPKRHGIILPHGSTVKKPQSLKVALGFGAFGATLVAVLLYFTRGSTRAISFATLFRGHLGHL</sequence>
<evidence type="ECO:0000256" key="7">
    <source>
        <dbReference type="ARBA" id="ARBA00022989"/>
    </source>
</evidence>
<reference evidence="13" key="1">
    <citation type="submission" date="2011-10" db="EMBL/GenBank/DDBJ databases">
        <title>The Genome Sequence of Fusarium oxysporum HDV247.</title>
        <authorList>
            <consortium name="The Broad Institute Genome Sequencing Platform"/>
            <person name="Ma L.-J."/>
            <person name="Gale L.R."/>
            <person name="Schwartz D.C."/>
            <person name="Zhou S."/>
            <person name="Corby-Kistler H."/>
            <person name="Young S.K."/>
            <person name="Zeng Q."/>
            <person name="Gargeya S."/>
            <person name="Fitzgerald M."/>
            <person name="Haas B."/>
            <person name="Abouelleil A."/>
            <person name="Alvarado L."/>
            <person name="Arachchi H.M."/>
            <person name="Berlin A."/>
            <person name="Brown A."/>
            <person name="Chapman S.B."/>
            <person name="Chen Z."/>
            <person name="Dunbar C."/>
            <person name="Freedman E."/>
            <person name="Gearin G."/>
            <person name="Goldberg J."/>
            <person name="Griggs A."/>
            <person name="Gujja S."/>
            <person name="Heiman D."/>
            <person name="Howarth C."/>
            <person name="Larson L."/>
            <person name="Lui A."/>
            <person name="MacDonald P.J.P."/>
            <person name="Montmayeur A."/>
            <person name="Murphy C."/>
            <person name="Neiman D."/>
            <person name="Pearson M."/>
            <person name="Priest M."/>
            <person name="Roberts A."/>
            <person name="Saif S."/>
            <person name="Shea T."/>
            <person name="Shenoy N."/>
            <person name="Sisk P."/>
            <person name="Stolte C."/>
            <person name="Sykes S."/>
            <person name="Wortman J."/>
            <person name="Nusbaum C."/>
            <person name="Birren B."/>
        </authorList>
    </citation>
    <scope>NUCLEOTIDE SEQUENCE [LARGE SCALE GENOMIC DNA]</scope>
    <source>
        <strain evidence="13">HDV247</strain>
    </source>
</reference>
<organism evidence="13">
    <name type="scientific">Fusarium oxysporum f. sp. pisi HDV247</name>
    <dbReference type="NCBI Taxonomy" id="1080344"/>
    <lineage>
        <taxon>Eukaryota</taxon>
        <taxon>Fungi</taxon>
        <taxon>Dikarya</taxon>
        <taxon>Ascomycota</taxon>
        <taxon>Pezizomycotina</taxon>
        <taxon>Sordariomycetes</taxon>
        <taxon>Hypocreomycetidae</taxon>
        <taxon>Hypocreales</taxon>
        <taxon>Nectriaceae</taxon>
        <taxon>Fusarium</taxon>
        <taxon>Fusarium oxysporum species complex</taxon>
    </lineage>
</organism>
<keyword evidence="5 11" id="KW-0812">Transmembrane</keyword>
<dbReference type="GO" id="GO:0071949">
    <property type="term" value="F:FAD binding"/>
    <property type="evidence" value="ECO:0007669"/>
    <property type="project" value="InterPro"/>
</dbReference>
<dbReference type="Proteomes" id="UP000030751">
    <property type="component" value="Unassembled WGS sequence"/>
</dbReference>
<dbReference type="GO" id="GO:0004497">
    <property type="term" value="F:monooxygenase activity"/>
    <property type="evidence" value="ECO:0007669"/>
    <property type="project" value="UniProtKB-KW"/>
</dbReference>
<dbReference type="InterPro" id="IPR036188">
    <property type="entry name" value="FAD/NAD-bd_sf"/>
</dbReference>
<dbReference type="Pfam" id="PF01494">
    <property type="entry name" value="FAD_binding_3"/>
    <property type="match status" value="1"/>
</dbReference>
<dbReference type="SUPFAM" id="SSF51905">
    <property type="entry name" value="FAD/NAD(P)-binding domain"/>
    <property type="match status" value="1"/>
</dbReference>
<dbReference type="Gene3D" id="3.50.50.60">
    <property type="entry name" value="FAD/NAD(P)-binding domain"/>
    <property type="match status" value="1"/>
</dbReference>
<comment type="cofactor">
    <cofactor evidence="1">
        <name>FAD</name>
        <dbReference type="ChEBI" id="CHEBI:57692"/>
    </cofactor>
</comment>
<dbReference type="InterPro" id="IPR050562">
    <property type="entry name" value="FAD_mOase_fung"/>
</dbReference>
<proteinExistence type="inferred from homology"/>
<protein>
    <recommendedName>
        <fullName evidence="12">FAD-binding domain-containing protein</fullName>
    </recommendedName>
</protein>
<dbReference type="PANTHER" id="PTHR47356">
    <property type="entry name" value="FAD-DEPENDENT MONOOXYGENASE ASQG-RELATED"/>
    <property type="match status" value="1"/>
</dbReference>
<evidence type="ECO:0000256" key="10">
    <source>
        <dbReference type="ARBA" id="ARBA00023136"/>
    </source>
</evidence>
<dbReference type="OrthoDB" id="10029326at2759"/>
<comment type="subcellular location">
    <subcellularLocation>
        <location evidence="2">Membrane</location>
    </subcellularLocation>
</comment>